<protein>
    <recommendedName>
        <fullName evidence="4">Ribbon-helix-helix protein CopG domain-containing protein</fullName>
    </recommendedName>
</protein>
<evidence type="ECO:0008006" key="4">
    <source>
        <dbReference type="Google" id="ProtNLM"/>
    </source>
</evidence>
<gene>
    <name evidence="2" type="ORF">LJ207_10560</name>
</gene>
<name>A0AAW4X1T7_9FIRM</name>
<feature type="region of interest" description="Disordered" evidence="1">
    <location>
        <begin position="1"/>
        <end position="35"/>
    </location>
</feature>
<dbReference type="Proteomes" id="UP001199296">
    <property type="component" value="Unassembled WGS sequence"/>
</dbReference>
<feature type="compositionally biased region" description="Basic and acidic residues" evidence="1">
    <location>
        <begin position="23"/>
        <end position="35"/>
    </location>
</feature>
<sequence>MTKKKSEGTDRILNSVTKKKNKKNDGNKPKKNIEKKYENVIEVNEDVDKLDLSKERKKPEKMQRTYYISSKEDKLLRDLAIENERDKSELVRIAIDFFDQNAKIKQNDKKTQENPTLNKVKRSFYIYPKESNLIDELSKKNNRSKSEIVSMAINILYKYSK</sequence>
<evidence type="ECO:0000313" key="2">
    <source>
        <dbReference type="EMBL" id="MCC3145765.1"/>
    </source>
</evidence>
<evidence type="ECO:0000256" key="1">
    <source>
        <dbReference type="SAM" id="MobiDB-lite"/>
    </source>
</evidence>
<evidence type="ECO:0000313" key="3">
    <source>
        <dbReference type="Proteomes" id="UP001199296"/>
    </source>
</evidence>
<feature type="compositionally biased region" description="Basic and acidic residues" evidence="1">
    <location>
        <begin position="1"/>
        <end position="10"/>
    </location>
</feature>
<accession>A0AAW4X1T7</accession>
<organism evidence="2 3">
    <name type="scientific">Halanaerobium polyolivorans</name>
    <dbReference type="NCBI Taxonomy" id="2886943"/>
    <lineage>
        <taxon>Bacteria</taxon>
        <taxon>Bacillati</taxon>
        <taxon>Bacillota</taxon>
        <taxon>Clostridia</taxon>
        <taxon>Halanaerobiales</taxon>
        <taxon>Halanaerobiaceae</taxon>
        <taxon>Halanaerobium</taxon>
    </lineage>
</organism>
<keyword evidence="3" id="KW-1185">Reference proteome</keyword>
<reference evidence="2 3" key="1">
    <citation type="submission" date="2021-10" db="EMBL/GenBank/DDBJ databases">
        <authorList>
            <person name="Grouzdev D.S."/>
            <person name="Pantiukh K.S."/>
            <person name="Krutkina M.S."/>
        </authorList>
    </citation>
    <scope>NUCLEOTIDE SEQUENCE [LARGE SCALE GENOMIC DNA]</scope>
    <source>
        <strain evidence="2 3">Z-7514</strain>
    </source>
</reference>
<dbReference type="EMBL" id="JAJFAT010000017">
    <property type="protein sequence ID" value="MCC3145765.1"/>
    <property type="molecule type" value="Genomic_DNA"/>
</dbReference>
<dbReference type="AlphaFoldDB" id="A0AAW4X1T7"/>
<proteinExistence type="predicted"/>
<comment type="caution">
    <text evidence="2">The sequence shown here is derived from an EMBL/GenBank/DDBJ whole genome shotgun (WGS) entry which is preliminary data.</text>
</comment>
<dbReference type="RefSeq" id="WP_229346466.1">
    <property type="nucleotide sequence ID" value="NZ_JAJFAT010000017.1"/>
</dbReference>